<dbReference type="Pfam" id="PF13490">
    <property type="entry name" value="zf-HC2"/>
    <property type="match status" value="1"/>
</dbReference>
<protein>
    <submittedName>
        <fullName evidence="3">Anti-sigma factor</fullName>
    </submittedName>
</protein>
<evidence type="ECO:0000313" key="3">
    <source>
        <dbReference type="EMBL" id="MCL6741441.1"/>
    </source>
</evidence>
<keyword evidence="1" id="KW-0812">Transmembrane</keyword>
<evidence type="ECO:0000259" key="2">
    <source>
        <dbReference type="Pfam" id="PF13490"/>
    </source>
</evidence>
<dbReference type="Proteomes" id="UP001165383">
    <property type="component" value="Unassembled WGS sequence"/>
</dbReference>
<keyword evidence="1" id="KW-1133">Transmembrane helix</keyword>
<organism evidence="3 4">
    <name type="scientific">Sphingomonas brevis</name>
    <dbReference type="NCBI Taxonomy" id="2908206"/>
    <lineage>
        <taxon>Bacteria</taxon>
        <taxon>Pseudomonadati</taxon>
        <taxon>Pseudomonadota</taxon>
        <taxon>Alphaproteobacteria</taxon>
        <taxon>Sphingomonadales</taxon>
        <taxon>Sphingomonadaceae</taxon>
        <taxon>Sphingomonas</taxon>
    </lineage>
</organism>
<dbReference type="InterPro" id="IPR027383">
    <property type="entry name" value="Znf_put"/>
</dbReference>
<accession>A0ABT0SBK2</accession>
<evidence type="ECO:0000256" key="1">
    <source>
        <dbReference type="SAM" id="Phobius"/>
    </source>
</evidence>
<feature type="transmembrane region" description="Helical" evidence="1">
    <location>
        <begin position="87"/>
        <end position="108"/>
    </location>
</feature>
<dbReference type="RefSeq" id="WP_249915824.1">
    <property type="nucleotide sequence ID" value="NZ_JAMGBB010000001.1"/>
</dbReference>
<proteinExistence type="predicted"/>
<keyword evidence="4" id="KW-1185">Reference proteome</keyword>
<dbReference type="InterPro" id="IPR041916">
    <property type="entry name" value="Anti_sigma_zinc_sf"/>
</dbReference>
<gene>
    <name evidence="3" type="ORF">LZ518_09890</name>
</gene>
<evidence type="ECO:0000313" key="4">
    <source>
        <dbReference type="Proteomes" id="UP001165383"/>
    </source>
</evidence>
<sequence>MSACVDQELLLGGLIDGELDAANTALVEAHVARCEGCREELDRLQAVRNLLRADGVRHSAPETLKQRIAELPELSPRAGKRQMLPGWLAPGLAGALAASLAMVLFVPVSDPSGIDQQLVSSHVRSLQPGHLTDVQTTNQHIVKPWFNGKIDFAPPVPELADKGFPLAGGRLDSIDGRTVAAIVYHRRLHTVNLFVWPSKPVSERTSVEDGFELAEWSDGGLRFAAVSDIPPQELQQFERAFRAQAAASQR</sequence>
<dbReference type="Gene3D" id="1.10.10.1320">
    <property type="entry name" value="Anti-sigma factor, zinc-finger domain"/>
    <property type="match status" value="1"/>
</dbReference>
<reference evidence="3" key="1">
    <citation type="submission" date="2022-05" db="EMBL/GenBank/DDBJ databases">
        <authorList>
            <person name="Jo J.-H."/>
            <person name="Im W.-T."/>
        </authorList>
    </citation>
    <scope>NUCLEOTIDE SEQUENCE</scope>
    <source>
        <strain evidence="3">RB56-2</strain>
    </source>
</reference>
<comment type="caution">
    <text evidence="3">The sequence shown here is derived from an EMBL/GenBank/DDBJ whole genome shotgun (WGS) entry which is preliminary data.</text>
</comment>
<feature type="domain" description="Putative zinc-finger" evidence="2">
    <location>
        <begin position="9"/>
        <end position="38"/>
    </location>
</feature>
<keyword evidence="1" id="KW-0472">Membrane</keyword>
<dbReference type="EMBL" id="JAMGBB010000001">
    <property type="protein sequence ID" value="MCL6741441.1"/>
    <property type="molecule type" value="Genomic_DNA"/>
</dbReference>
<name>A0ABT0SBK2_9SPHN</name>